<dbReference type="GO" id="GO:1901907">
    <property type="term" value="P:diadenosine pentaphosphate catabolic process"/>
    <property type="evidence" value="ECO:0007669"/>
    <property type="project" value="TreeGrafter"/>
</dbReference>
<dbReference type="Proteomes" id="UP000751190">
    <property type="component" value="Unassembled WGS sequence"/>
</dbReference>
<feature type="domain" description="Nudix hydrolase" evidence="6">
    <location>
        <begin position="31"/>
        <end position="158"/>
    </location>
</feature>
<evidence type="ECO:0000256" key="1">
    <source>
        <dbReference type="ARBA" id="ARBA00001946"/>
    </source>
</evidence>
<dbReference type="GO" id="GO:0071543">
    <property type="term" value="P:diphosphoinositol polyphosphate metabolic process"/>
    <property type="evidence" value="ECO:0007669"/>
    <property type="project" value="TreeGrafter"/>
</dbReference>
<dbReference type="PANTHER" id="PTHR12629:SF0">
    <property type="entry name" value="DIPHOSPHOINOSITOL-POLYPHOSPHATE DIPHOSPHATASE"/>
    <property type="match status" value="1"/>
</dbReference>
<evidence type="ECO:0000259" key="6">
    <source>
        <dbReference type="PROSITE" id="PS51462"/>
    </source>
</evidence>
<evidence type="ECO:0000313" key="7">
    <source>
        <dbReference type="EMBL" id="KAG8470315.1"/>
    </source>
</evidence>
<comment type="caution">
    <text evidence="7">The sequence shown here is derived from an EMBL/GenBank/DDBJ whole genome shotgun (WGS) entry which is preliminary data.</text>
</comment>
<dbReference type="InterPro" id="IPR000086">
    <property type="entry name" value="NUDIX_hydrolase_dom"/>
</dbReference>
<dbReference type="InterPro" id="IPR015797">
    <property type="entry name" value="NUDIX_hydrolase-like_dom_sf"/>
</dbReference>
<dbReference type="GO" id="GO:0046872">
    <property type="term" value="F:metal ion binding"/>
    <property type="evidence" value="ECO:0007669"/>
    <property type="project" value="UniProtKB-KW"/>
</dbReference>
<dbReference type="GO" id="GO:0034432">
    <property type="term" value="F:bis(5'-adenosyl)-pentaphosphatase activity"/>
    <property type="evidence" value="ECO:0007669"/>
    <property type="project" value="TreeGrafter"/>
</dbReference>
<dbReference type="GO" id="GO:0034431">
    <property type="term" value="F:bis(5'-adenosyl)-hexaphosphatase activity"/>
    <property type="evidence" value="ECO:0007669"/>
    <property type="project" value="TreeGrafter"/>
</dbReference>
<dbReference type="AlphaFoldDB" id="A0A8J6CHK4"/>
<dbReference type="PROSITE" id="PS51462">
    <property type="entry name" value="NUDIX"/>
    <property type="match status" value="1"/>
</dbReference>
<dbReference type="GO" id="GO:0008486">
    <property type="term" value="F:diphosphoinositol-polyphosphate diphosphatase activity"/>
    <property type="evidence" value="ECO:0007669"/>
    <property type="project" value="TreeGrafter"/>
</dbReference>
<dbReference type="PROSITE" id="PS00893">
    <property type="entry name" value="NUDIX_BOX"/>
    <property type="match status" value="1"/>
</dbReference>
<dbReference type="GO" id="GO:1901909">
    <property type="term" value="P:diadenosine hexaphosphate catabolic process"/>
    <property type="evidence" value="ECO:0007669"/>
    <property type="project" value="TreeGrafter"/>
</dbReference>
<dbReference type="GO" id="GO:0005737">
    <property type="term" value="C:cytoplasm"/>
    <property type="evidence" value="ECO:0007669"/>
    <property type="project" value="TreeGrafter"/>
</dbReference>
<sequence>MRLLLVARRFIDKSVWRVIWTLLRRLGFARPRERAATVPVRVRDGRVEVLLIESSKKPGSFVFPGGGVDAGETTEIAAARELLEEAGVSGASCTRLGEFVDDASLTRTAVFLVRVDAVHDTWLESSLLGRRREWFALDALEHALSTKGIHRRALALLQAQHLTPTSF</sequence>
<proteinExistence type="inferred from homology"/>
<accession>A0A8J6CHK4</accession>
<keyword evidence="4" id="KW-0460">Magnesium</keyword>
<dbReference type="GO" id="GO:0005634">
    <property type="term" value="C:nucleus"/>
    <property type="evidence" value="ECO:0007669"/>
    <property type="project" value="TreeGrafter"/>
</dbReference>
<evidence type="ECO:0000256" key="5">
    <source>
        <dbReference type="RuleBase" id="RU003476"/>
    </source>
</evidence>
<dbReference type="SUPFAM" id="SSF55811">
    <property type="entry name" value="Nudix"/>
    <property type="match status" value="1"/>
</dbReference>
<dbReference type="InterPro" id="IPR020084">
    <property type="entry name" value="NUDIX_hydrolase_CS"/>
</dbReference>
<dbReference type="CDD" id="cd04666">
    <property type="entry name" value="NUDIX_DIPP2_like_Nudt4"/>
    <property type="match status" value="1"/>
</dbReference>
<dbReference type="InterPro" id="IPR047198">
    <property type="entry name" value="DDP-like_NUDIX"/>
</dbReference>
<protein>
    <recommendedName>
        <fullName evidence="6">Nudix hydrolase domain-containing protein</fullName>
    </recommendedName>
</protein>
<evidence type="ECO:0000256" key="2">
    <source>
        <dbReference type="ARBA" id="ARBA00022723"/>
    </source>
</evidence>
<dbReference type="InterPro" id="IPR020476">
    <property type="entry name" value="Nudix_hydrolase"/>
</dbReference>
<reference evidence="7" key="1">
    <citation type="submission" date="2021-05" db="EMBL/GenBank/DDBJ databases">
        <title>The genome of the haptophyte Pavlova lutheri (Diacronema luteri, Pavlovales) - a model for lipid biosynthesis in eukaryotic algae.</title>
        <authorList>
            <person name="Hulatt C.J."/>
            <person name="Posewitz M.C."/>
        </authorList>
    </citation>
    <scope>NUCLEOTIDE SEQUENCE</scope>
    <source>
        <strain evidence="7">NIVA-4/92</strain>
    </source>
</reference>
<dbReference type="PANTHER" id="PTHR12629">
    <property type="entry name" value="DIPHOSPHOINOSITOL POLYPHOSPHATE PHOSPHOHYDROLASE"/>
    <property type="match status" value="1"/>
</dbReference>
<dbReference type="OrthoDB" id="2011998at2759"/>
<evidence type="ECO:0000256" key="4">
    <source>
        <dbReference type="ARBA" id="ARBA00022842"/>
    </source>
</evidence>
<name>A0A8J6CHK4_DIALT</name>
<dbReference type="PRINTS" id="PR00502">
    <property type="entry name" value="NUDIXFAMILY"/>
</dbReference>
<comment type="cofactor">
    <cofactor evidence="1">
        <name>Mg(2+)</name>
        <dbReference type="ChEBI" id="CHEBI:18420"/>
    </cofactor>
</comment>
<comment type="similarity">
    <text evidence="5">Belongs to the Nudix hydrolase family.</text>
</comment>
<dbReference type="GO" id="GO:1901911">
    <property type="term" value="P:adenosine 5'-(hexahydrogen pentaphosphate) catabolic process"/>
    <property type="evidence" value="ECO:0007669"/>
    <property type="project" value="TreeGrafter"/>
</dbReference>
<evidence type="ECO:0000256" key="3">
    <source>
        <dbReference type="ARBA" id="ARBA00022801"/>
    </source>
</evidence>
<keyword evidence="3 5" id="KW-0378">Hydrolase</keyword>
<dbReference type="GO" id="GO:0000298">
    <property type="term" value="F:endopolyphosphatase activity"/>
    <property type="evidence" value="ECO:0007669"/>
    <property type="project" value="TreeGrafter"/>
</dbReference>
<organism evidence="7 8">
    <name type="scientific">Diacronema lutheri</name>
    <name type="common">Unicellular marine alga</name>
    <name type="synonym">Monochrysis lutheri</name>
    <dbReference type="NCBI Taxonomy" id="2081491"/>
    <lineage>
        <taxon>Eukaryota</taxon>
        <taxon>Haptista</taxon>
        <taxon>Haptophyta</taxon>
        <taxon>Pavlovophyceae</taxon>
        <taxon>Pavlovales</taxon>
        <taxon>Pavlovaceae</taxon>
        <taxon>Diacronema</taxon>
    </lineage>
</organism>
<dbReference type="Pfam" id="PF00293">
    <property type="entry name" value="NUDIX"/>
    <property type="match status" value="1"/>
</dbReference>
<keyword evidence="8" id="KW-1185">Reference proteome</keyword>
<gene>
    <name evidence="7" type="ORF">KFE25_008736</name>
</gene>
<keyword evidence="2" id="KW-0479">Metal-binding</keyword>
<dbReference type="EMBL" id="JAGTXO010000001">
    <property type="protein sequence ID" value="KAG8470315.1"/>
    <property type="molecule type" value="Genomic_DNA"/>
</dbReference>
<dbReference type="Gene3D" id="3.90.79.10">
    <property type="entry name" value="Nucleoside Triphosphate Pyrophosphohydrolase"/>
    <property type="match status" value="1"/>
</dbReference>
<evidence type="ECO:0000313" key="8">
    <source>
        <dbReference type="Proteomes" id="UP000751190"/>
    </source>
</evidence>